<dbReference type="SFLD" id="SFLDS00003">
    <property type="entry name" value="Haloacid_Dehalogenase"/>
    <property type="match status" value="1"/>
</dbReference>
<evidence type="ECO:0000313" key="1">
    <source>
        <dbReference type="EMBL" id="MDR7361577.1"/>
    </source>
</evidence>
<name>A0ABU2BSF2_9ACTN</name>
<reference evidence="1 2" key="1">
    <citation type="submission" date="2023-07" db="EMBL/GenBank/DDBJ databases">
        <title>Sequencing the genomes of 1000 actinobacteria strains.</title>
        <authorList>
            <person name="Klenk H.-P."/>
        </authorList>
    </citation>
    <scope>NUCLEOTIDE SEQUENCE [LARGE SCALE GENOMIC DNA]</scope>
    <source>
        <strain evidence="1 2">DSM 19426</strain>
    </source>
</reference>
<dbReference type="EMBL" id="JAVDYG010000001">
    <property type="protein sequence ID" value="MDR7361577.1"/>
    <property type="molecule type" value="Genomic_DNA"/>
</dbReference>
<organism evidence="1 2">
    <name type="scientific">Nocardioides marmoribigeumensis</name>
    <dbReference type="NCBI Taxonomy" id="433649"/>
    <lineage>
        <taxon>Bacteria</taxon>
        <taxon>Bacillati</taxon>
        <taxon>Actinomycetota</taxon>
        <taxon>Actinomycetes</taxon>
        <taxon>Propionibacteriales</taxon>
        <taxon>Nocardioidaceae</taxon>
        <taxon>Nocardioides</taxon>
    </lineage>
</organism>
<dbReference type="InterPro" id="IPR023198">
    <property type="entry name" value="PGP-like_dom2"/>
</dbReference>
<dbReference type="SFLD" id="SFLDG01129">
    <property type="entry name" value="C1.5:_HAD__Beta-PGM__Phosphata"/>
    <property type="match status" value="1"/>
</dbReference>
<dbReference type="RefSeq" id="WP_310299721.1">
    <property type="nucleotide sequence ID" value="NZ_BAAAPS010000007.1"/>
</dbReference>
<dbReference type="Gene3D" id="3.40.50.1000">
    <property type="entry name" value="HAD superfamily/HAD-like"/>
    <property type="match status" value="1"/>
</dbReference>
<protein>
    <submittedName>
        <fullName evidence="1">Phosphoglycolate phosphatase-like HAD superfamily hydrolase</fullName>
    </submittedName>
</protein>
<dbReference type="InterPro" id="IPR023214">
    <property type="entry name" value="HAD_sf"/>
</dbReference>
<dbReference type="Proteomes" id="UP001183648">
    <property type="component" value="Unassembled WGS sequence"/>
</dbReference>
<gene>
    <name evidence="1" type="ORF">J2S63_001130</name>
</gene>
<accession>A0ABU2BSF2</accession>
<dbReference type="PANTHER" id="PTHR43434">
    <property type="entry name" value="PHOSPHOGLYCOLATE PHOSPHATASE"/>
    <property type="match status" value="1"/>
</dbReference>
<comment type="caution">
    <text evidence="1">The sequence shown here is derived from an EMBL/GenBank/DDBJ whole genome shotgun (WGS) entry which is preliminary data.</text>
</comment>
<dbReference type="PANTHER" id="PTHR43434:SF1">
    <property type="entry name" value="PHOSPHOGLYCOLATE PHOSPHATASE"/>
    <property type="match status" value="1"/>
</dbReference>
<dbReference type="SUPFAM" id="SSF56784">
    <property type="entry name" value="HAD-like"/>
    <property type="match status" value="1"/>
</dbReference>
<evidence type="ECO:0000313" key="2">
    <source>
        <dbReference type="Proteomes" id="UP001183648"/>
    </source>
</evidence>
<sequence>MSTTGPVVGFDLDMTLIDTRPGFAACLRVLAEETGLAFDVDGMVEALGPPLDLMLRPYAEADEIPGLVDRFRAMYPEIAVAPTLALPGTHEAIAAVRAGGGSVVVVTGKFTPNALLHTEALSFDVDHVVGEVWGVGKAEVLREHGATVYVGDHVHDVEGALAAGATSVSVLTGGCTEAELREAGTHHVLRDLTEFPGWWSGHLATGATAFAPGP</sequence>
<proteinExistence type="predicted"/>
<dbReference type="InterPro" id="IPR036412">
    <property type="entry name" value="HAD-like_sf"/>
</dbReference>
<keyword evidence="2" id="KW-1185">Reference proteome</keyword>
<dbReference type="Gene3D" id="1.10.150.240">
    <property type="entry name" value="Putative phosphatase, domain 2"/>
    <property type="match status" value="1"/>
</dbReference>
<dbReference type="Pfam" id="PF12710">
    <property type="entry name" value="HAD"/>
    <property type="match status" value="1"/>
</dbReference>
<dbReference type="InterPro" id="IPR050155">
    <property type="entry name" value="HAD-like_hydrolase_sf"/>
</dbReference>